<keyword evidence="6" id="KW-1185">Reference proteome</keyword>
<dbReference type="InterPro" id="IPR019527">
    <property type="entry name" value="RZZ-complex_KNTC1/ROD_C"/>
</dbReference>
<dbReference type="Pfam" id="PF24520">
    <property type="entry name" value="ARM_KNTC1_1st"/>
    <property type="match status" value="1"/>
</dbReference>
<feature type="domain" description="RZZ complex subunit KNTC1/ROD C-terminal" evidence="1">
    <location>
        <begin position="1717"/>
        <end position="1921"/>
    </location>
</feature>
<dbReference type="EMBL" id="JAJSOF020000027">
    <property type="protein sequence ID" value="KAJ4433669.1"/>
    <property type="molecule type" value="Genomic_DNA"/>
</dbReference>
<protein>
    <recommendedName>
        <fullName evidence="7">RZZ complex subunit KNTC1/ROD C-terminal domain-containing protein</fullName>
    </recommendedName>
</protein>
<feature type="domain" description="KNTC1 first ARM-repeats" evidence="4">
    <location>
        <begin position="380"/>
        <end position="621"/>
    </location>
</feature>
<dbReference type="InterPro" id="IPR055403">
    <property type="entry name" value="ARM_KNTC1_1st"/>
</dbReference>
<evidence type="ECO:0000259" key="2">
    <source>
        <dbReference type="Pfam" id="PF24506"/>
    </source>
</evidence>
<accession>A0ABQ8SIF9</accession>
<evidence type="ECO:0000259" key="1">
    <source>
        <dbReference type="Pfam" id="PF10493"/>
    </source>
</evidence>
<comment type="caution">
    <text evidence="5">The sequence shown here is derived from an EMBL/GenBank/DDBJ whole genome shotgun (WGS) entry which is preliminary data.</text>
</comment>
<dbReference type="PANTHER" id="PTHR15688:SF1">
    <property type="entry name" value="KINETOCHORE-ASSOCIATED PROTEIN 1"/>
    <property type="match status" value="1"/>
</dbReference>
<sequence length="2088" mass="236208">MSLWTNVSIGSDSEEETVNFGTTTFPANNGSLFQSYTLAKIEPEGEISEDPHVLASSFSSGQVCVSANSSLIVFTNDTCSELQFTHTFESTINCFTVSSDGLFIIVGVGSEIHCLLQGQLLFSRSVASMVDSDNFIFVKIFIEVTENGVPDVSLVGNSGQIFRLSNTNTLSMPMKGDSNESLKQTVDLIQVQLLKKDCCKSEVSCAVILHDCKSERFVLMGDEITVWSESRTESSYLEPSVTRIKAVIPIEHVSLLVALCEDGQLLVLCCQTLLLLLLWNKFSVQDMILLDSPSADDEGTFLLLTQSHEDKISYIQIVSLPGMEIKYKFSVSFPTYLMPLLSSTQEVLYLEGNKTSNTDYISSLHIKTIVESRPIDRYQKLLRRYKFDAAESFALSFGLDIELVYKERVKYCMGLLQPWTAKAATDESVNFTTFVSYLDKIQDLEFVCEACIKTITGDLTKTQTLLDYASNRLKNTNMEGTNTAMIWSMQKHLSSTSLRLDTFLLVYQSDPENLEWCKFSDVDLLTICRQHLQKGELNHASLIWARHWNGFKSQLTKKTVKDLLGVIPVGTPMAQLISWMRHFIPSVLRVTPSSVSDIVSWSVKSVKSLEVKRAEWPVSGLELAEQLLCCMKMHQVSSLDICSETLLTDEHLQDLITVILMLREVKQLKEHHKINIAFADYMQSDKSEVVSILLGKVAPIDIKSLMTNFLNNFIMNNGLECHTVLSQYVHSVLSHAGSWWYCEADAPWEATLAAIIPYIDNLETRIKCIISVLTMAPVPWSSTVLGIAKQGLGVDHPLTEQIRHEHKIMEVKIVQKKYGLIRLPVQNCTHFDFIRVIQRILKQGRPTMLEDALKFSAVNVRLPEEAYILCIGQFITSGNHKKALNLLDSLSPELTVNCCCRLIFKTKAYMESRYCGEVYDSYMKVLGSIAARLETAAAAVGDRFLSTDMPVQELMNLYHLRIWFGKTLSLQEYSCVRSRHRILGKCVEDLLELDDAFDVYCKVEHVARLLQLSHEGVLEVVRQAIRKKRFSVVYDVMRNHIDCIPKLMCKKLLTVIQECVEACCAEDTQTKGLPQLAYETACKMCTECPLDELSSCVSFLQLVYTVKYLMVSYEGTDVSKLMISQPEGNVARRLFPSLYRDPALFSNKKNVLAFLQETFHLCSATYNDANILANHNMLCEATACTDRVMSWHGACASVTSQVLSVASLHWLKMDVPIPAPATCEVRSVIKFLNAQGIAPIEIYRQLCQVYGPNVMSKQMQQLKGIIRQLHEHHQDLGAVRLWCCLNALALSGAGHSHTEMNSLAYDSVLTLLSKVVTASHLDVNLGIALLLFLGIKFADQWFKEAMSTYRNDYKKTSFISELEYEIEETVSGEKVLIVKNNEAEIAEMCKNIIGMIEDKETLTDELNSVLADISYYNYEVYLYIINLFEKLIPAHKLTDKKVILLFLKKYKRIQHPKQEEVDDWFQKFHQSTALPVIANWRLPFLPFLNQKTWSVLTSELNLRTYKQWLELSVTLGVGVDNICSVAIKETVLGRKSSDLHSSWSVCSRDSLLLTQLEECVNRIKNLERASACMYFVMNHMPPGADKLHAARLCYEHTQKWVEHSKSQRAEEYLTKVRANYMSFATRHVLYKFGLVVLNTCNLSPSPWSFCLPCTKTSVLLPRLEEAPCIVQWLKEGKLVINKISQLGLIDWSTNSRVFHKHESKIVYDDDEYDDVLCVDINRAVRELADLHKLAYIKFCIGQLHQWLQPAATTQPGNLDDTFVSSPVKQDYGDDDDNLYRACYILQSADGDLFITHLVNLVLKPRPGEECFTTVRLRALQCLMTVIPIDKLEKITGKCADDIRQLWRSLRYTSTLEQLGLPYSVEMFESCNKVELIGGIWRLQHSNPQALVLLARLCVEFNIQQQDIWVSLLKQMTKYGMLLADKGDDDDDDDDDDDGVFASTPQISYVQDLEAVLLHLEDIGCIISSAEYVRAWEVVLLSPFKNGEEDDKCLHSLILLQSCPVLRSINLKKLVERCLQMDRPHMAAVLLPCLSGEELNVVKQKVTQLKDVGELIKDLQSLMMKGVLIAAKVSVLEFIGAIQLLESSV</sequence>
<evidence type="ECO:0000313" key="5">
    <source>
        <dbReference type="EMBL" id="KAJ4433669.1"/>
    </source>
</evidence>
<feature type="domain" description="RZZ complex subunit KNTC1/ROD C-terminal" evidence="1">
    <location>
        <begin position="1473"/>
        <end position="1635"/>
    </location>
</feature>
<feature type="domain" description="KNTC1 second ARM-repeats" evidence="3">
    <location>
        <begin position="724"/>
        <end position="890"/>
    </location>
</feature>
<organism evidence="5 6">
    <name type="scientific">Periplaneta americana</name>
    <name type="common">American cockroach</name>
    <name type="synonym">Blatta americana</name>
    <dbReference type="NCBI Taxonomy" id="6978"/>
    <lineage>
        <taxon>Eukaryota</taxon>
        <taxon>Metazoa</taxon>
        <taxon>Ecdysozoa</taxon>
        <taxon>Arthropoda</taxon>
        <taxon>Hexapoda</taxon>
        <taxon>Insecta</taxon>
        <taxon>Pterygota</taxon>
        <taxon>Neoptera</taxon>
        <taxon>Polyneoptera</taxon>
        <taxon>Dictyoptera</taxon>
        <taxon>Blattodea</taxon>
        <taxon>Blattoidea</taxon>
        <taxon>Blattidae</taxon>
        <taxon>Blattinae</taxon>
        <taxon>Periplaneta</taxon>
    </lineage>
</organism>
<gene>
    <name evidence="5" type="ORF">ANN_15979</name>
</gene>
<dbReference type="Pfam" id="PF10493">
    <property type="entry name" value="Rod_C"/>
    <property type="match status" value="3"/>
</dbReference>
<dbReference type="Pfam" id="PF24506">
    <property type="entry name" value="KNTC1_N"/>
    <property type="match status" value="1"/>
</dbReference>
<feature type="domain" description="RZZ complex subunit KNTC1/ROD C-terminal" evidence="1">
    <location>
        <begin position="1946"/>
        <end position="2068"/>
    </location>
</feature>
<dbReference type="InterPro" id="IPR052802">
    <property type="entry name" value="KNTC1"/>
</dbReference>
<dbReference type="Pfam" id="PF24516">
    <property type="entry name" value="ARM_KNTC1_2nd"/>
    <property type="match status" value="1"/>
</dbReference>
<dbReference type="PANTHER" id="PTHR15688">
    <property type="entry name" value="KINETOCHORE-ASSOCIATED PROTEIN 1"/>
    <property type="match status" value="1"/>
</dbReference>
<reference evidence="5 6" key="1">
    <citation type="journal article" date="2022" name="Allergy">
        <title>Genome assembly and annotation of Periplaneta americana reveal a comprehensive cockroach allergen profile.</title>
        <authorList>
            <person name="Wang L."/>
            <person name="Xiong Q."/>
            <person name="Saelim N."/>
            <person name="Wang L."/>
            <person name="Nong W."/>
            <person name="Wan A.T."/>
            <person name="Shi M."/>
            <person name="Liu X."/>
            <person name="Cao Q."/>
            <person name="Hui J.H.L."/>
            <person name="Sookrung N."/>
            <person name="Leung T.F."/>
            <person name="Tungtrongchitr A."/>
            <person name="Tsui S.K.W."/>
        </authorList>
    </citation>
    <scope>NUCLEOTIDE SEQUENCE [LARGE SCALE GENOMIC DNA]</scope>
    <source>
        <strain evidence="5">PWHHKU_190912</strain>
    </source>
</reference>
<dbReference type="Proteomes" id="UP001148838">
    <property type="component" value="Unassembled WGS sequence"/>
</dbReference>
<proteinExistence type="predicted"/>
<feature type="domain" description="KNTC1 N-terminal" evidence="2">
    <location>
        <begin position="31"/>
        <end position="370"/>
    </location>
</feature>
<evidence type="ECO:0000313" key="6">
    <source>
        <dbReference type="Proteomes" id="UP001148838"/>
    </source>
</evidence>
<dbReference type="InterPro" id="IPR055402">
    <property type="entry name" value="KNTC1_N"/>
</dbReference>
<name>A0ABQ8SIF9_PERAM</name>
<evidence type="ECO:0000259" key="4">
    <source>
        <dbReference type="Pfam" id="PF24520"/>
    </source>
</evidence>
<dbReference type="InterPro" id="IPR055404">
    <property type="entry name" value="ARM_KNTC1_2nd"/>
</dbReference>
<evidence type="ECO:0000259" key="3">
    <source>
        <dbReference type="Pfam" id="PF24516"/>
    </source>
</evidence>
<evidence type="ECO:0008006" key="7">
    <source>
        <dbReference type="Google" id="ProtNLM"/>
    </source>
</evidence>